<accession>A0A1H6FJ74</accession>
<dbReference type="RefSeq" id="WP_093115136.1">
    <property type="nucleotide sequence ID" value="NZ_FNWJ01000001.1"/>
</dbReference>
<dbReference type="STRING" id="29539.SAMN02745716_0045"/>
<dbReference type="Pfam" id="PF00378">
    <property type="entry name" value="ECH_1"/>
    <property type="match status" value="1"/>
</dbReference>
<dbReference type="OrthoDB" id="4284283at2"/>
<dbReference type="AlphaFoldDB" id="A0A1H6FJ74"/>
<name>A0A1H6FJ74_THEAL</name>
<dbReference type="PANTHER" id="PTHR43802">
    <property type="entry name" value="ENOYL-COA HYDRATASE"/>
    <property type="match status" value="1"/>
</dbReference>
<keyword evidence="3" id="KW-1185">Reference proteome</keyword>
<evidence type="ECO:0000256" key="1">
    <source>
        <dbReference type="ARBA" id="ARBA00005254"/>
    </source>
</evidence>
<dbReference type="Proteomes" id="UP000222056">
    <property type="component" value="Unassembled WGS sequence"/>
</dbReference>
<dbReference type="SUPFAM" id="SSF52096">
    <property type="entry name" value="ClpP/crotonase"/>
    <property type="match status" value="1"/>
</dbReference>
<dbReference type="Gene3D" id="3.90.226.10">
    <property type="entry name" value="2-enoyl-CoA Hydratase, Chain A, domain 1"/>
    <property type="match status" value="1"/>
</dbReference>
<protein>
    <submittedName>
        <fullName evidence="2">Enoyl-CoA hydratase</fullName>
    </submittedName>
</protein>
<reference evidence="3" key="1">
    <citation type="submission" date="2016-10" db="EMBL/GenBank/DDBJ databases">
        <authorList>
            <person name="Varghese N."/>
            <person name="Submissions S."/>
        </authorList>
    </citation>
    <scope>NUCLEOTIDE SEQUENCE [LARGE SCALE GENOMIC DNA]</scope>
    <source>
        <strain evidence="3">ATCC 35263</strain>
    </source>
</reference>
<dbReference type="CDD" id="cd06558">
    <property type="entry name" value="crotonase-like"/>
    <property type="match status" value="1"/>
</dbReference>
<dbReference type="Gene3D" id="1.10.287.2460">
    <property type="match status" value="1"/>
</dbReference>
<dbReference type="NCBIfam" id="NF006108">
    <property type="entry name" value="PRK08259.1"/>
    <property type="match status" value="1"/>
</dbReference>
<organism evidence="2 3">
    <name type="scientific">Thermoleophilum album</name>
    <dbReference type="NCBI Taxonomy" id="29539"/>
    <lineage>
        <taxon>Bacteria</taxon>
        <taxon>Bacillati</taxon>
        <taxon>Actinomycetota</taxon>
        <taxon>Thermoleophilia</taxon>
        <taxon>Thermoleophilales</taxon>
        <taxon>Thermoleophilaceae</taxon>
        <taxon>Thermoleophilum</taxon>
    </lineage>
</organism>
<proteinExistence type="inferred from homology"/>
<sequence>MAVRYERQGPAAVVTIDRPERRNAIDGETAEALARALERFERDDAFVMILTGAGSEAFCAGADLKSFETLAGRIADPGGPLGFTHRTARKPTIAAISGWCVAGGLELAAWCDLRIATVDARFGCTERRFGVPLVDGGTQRLPRLIGLGPALDLILTGRVIDARRALELGLVSEVVESGRHLARALEVAELIARFPRRALLGDREAALRAHDLTLTEGIELERRLGERALSEAADGAKRFAAGAGRHAEDV</sequence>
<dbReference type="EMBL" id="FNWJ01000001">
    <property type="protein sequence ID" value="SEH10198.1"/>
    <property type="molecule type" value="Genomic_DNA"/>
</dbReference>
<dbReference type="GO" id="GO:0003824">
    <property type="term" value="F:catalytic activity"/>
    <property type="evidence" value="ECO:0007669"/>
    <property type="project" value="UniProtKB-ARBA"/>
</dbReference>
<evidence type="ECO:0000313" key="3">
    <source>
        <dbReference type="Proteomes" id="UP000222056"/>
    </source>
</evidence>
<dbReference type="InterPro" id="IPR001753">
    <property type="entry name" value="Enoyl-CoA_hydra/iso"/>
</dbReference>
<comment type="similarity">
    <text evidence="1">Belongs to the enoyl-CoA hydratase/isomerase family.</text>
</comment>
<dbReference type="PANTHER" id="PTHR43802:SF1">
    <property type="entry name" value="IP11341P-RELATED"/>
    <property type="match status" value="1"/>
</dbReference>
<gene>
    <name evidence="2" type="ORF">SAMN02745716_0045</name>
</gene>
<evidence type="ECO:0000313" key="2">
    <source>
        <dbReference type="EMBL" id="SEH10198.1"/>
    </source>
</evidence>
<dbReference type="InterPro" id="IPR029045">
    <property type="entry name" value="ClpP/crotonase-like_dom_sf"/>
</dbReference>